<keyword evidence="3" id="KW-0677">Repeat</keyword>
<name>A0AAD2DT92_9LAMI</name>
<dbReference type="GO" id="GO:0046872">
    <property type="term" value="F:metal ion binding"/>
    <property type="evidence" value="ECO:0007669"/>
    <property type="project" value="UniProtKB-KW"/>
</dbReference>
<proteinExistence type="inferred from homology"/>
<dbReference type="EMBL" id="OU503042">
    <property type="protein sequence ID" value="CAI9765384.1"/>
    <property type="molecule type" value="Genomic_DNA"/>
</dbReference>
<evidence type="ECO:0000259" key="5">
    <source>
        <dbReference type="Pfam" id="PF03171"/>
    </source>
</evidence>
<dbReference type="InterPro" id="IPR011990">
    <property type="entry name" value="TPR-like_helical_dom_sf"/>
</dbReference>
<dbReference type="Proteomes" id="UP000834106">
    <property type="component" value="Chromosome 7"/>
</dbReference>
<dbReference type="Pfam" id="PF14226">
    <property type="entry name" value="DIOX_N"/>
    <property type="match status" value="1"/>
</dbReference>
<dbReference type="Gene3D" id="2.60.120.330">
    <property type="entry name" value="B-lactam Antibiotic, Isopenicillin N Synthase, Chain"/>
    <property type="match status" value="2"/>
</dbReference>
<sequence>MASTAPVLSQSPVAAPTQPSQLTSIKKLAETPNLNFIPSNYAYYNDPHETSATESQDSIPTIDISLLTSANPDKKSKAILALTKACREWGFFMVINHGIPESLMTAMLDVSNEFFNLPEEEKPKFEPKDVLEPVRYGTSFNTAKEKVFCWRDFLKVFVHPEFHCPHKPTALSAYQRGIHGSFAKVRSCIQSDLFTYNLWVSSCAATLNIDEVRRILGKMSRDSGCNESWVRYLKLVDIYITSSHLVHSAFDTLVESEKDITQRELITYDFLIILYGALKNKERLDQIWKSLRMTRQKLTGRNYVCILSSYLMVEDLKEVGDVLDQWRQSATSEFDSSTCTRLSKAFEDAGLHEKATSFRMLLSEKGCELIDEISEWMISHDEYELSDSDYAVRIDLMTKVFGIDSAERYFERLPPLAKTSETYTALLHSYARLKLIEKAEDLYERIKAANLSLSAITYNELMTLYMSVGQLEKVSLIVEELEHQNVPPDLFTYNLWVSSCAATLNIDEVRRILGKMSRDSGCNESWVRYLKLVDIYITSSHLVHSAFDSLVESEKDITQRELITYDFLIILYGALKNKERLDQIWKSLRMTRQKLTGRNYVCILSSYLMVEDLKEVGDILDQWRQSATSEFDSSTCTRLSKAFEDAGLDEKATSFRMLLSEKGELLLEYCERTQNLLRKLVRGISESLGLEEYEMEKTLNLDSSFQIFIANYYPPCPQPQLALGMPPHSDHGLLTLLIENQVGGLQIQHKGEWLNVNALPNSILVNTGDHLEIFSNGKYKSVLHKAIVNNKNTRISIAMANGPSLDTIVCPSSKLVENEGCAPAYIPMKYKDFLFSQQNNLLDGKSILDRVKIQNN</sequence>
<dbReference type="AlphaFoldDB" id="A0AAD2DT92"/>
<protein>
    <submittedName>
        <fullName evidence="7">Uncharacterized protein</fullName>
    </submittedName>
</protein>
<dbReference type="InterPro" id="IPR044861">
    <property type="entry name" value="IPNS-like_FE2OG_OXY"/>
</dbReference>
<comment type="similarity">
    <text evidence="1">Belongs to the PPR family. P subfamily.</text>
</comment>
<dbReference type="SUPFAM" id="SSF48452">
    <property type="entry name" value="TPR-like"/>
    <property type="match status" value="1"/>
</dbReference>
<dbReference type="GO" id="GO:0005739">
    <property type="term" value="C:mitochondrion"/>
    <property type="evidence" value="ECO:0007669"/>
    <property type="project" value="TreeGrafter"/>
</dbReference>
<evidence type="ECO:0000256" key="2">
    <source>
        <dbReference type="ARBA" id="ARBA00022723"/>
    </source>
</evidence>
<accession>A0AAD2DT92</accession>
<dbReference type="SUPFAM" id="SSF51197">
    <property type="entry name" value="Clavaminate synthase-like"/>
    <property type="match status" value="2"/>
</dbReference>
<reference evidence="7" key="1">
    <citation type="submission" date="2023-05" db="EMBL/GenBank/DDBJ databases">
        <authorList>
            <person name="Huff M."/>
        </authorList>
    </citation>
    <scope>NUCLEOTIDE SEQUENCE</scope>
</reference>
<dbReference type="Pfam" id="PF01535">
    <property type="entry name" value="PPR"/>
    <property type="match status" value="1"/>
</dbReference>
<keyword evidence="2" id="KW-0479">Metal-binding</keyword>
<evidence type="ECO:0000259" key="6">
    <source>
        <dbReference type="Pfam" id="PF14226"/>
    </source>
</evidence>
<keyword evidence="4" id="KW-0408">Iron</keyword>
<evidence type="ECO:0000313" key="7">
    <source>
        <dbReference type="EMBL" id="CAI9765384.1"/>
    </source>
</evidence>
<evidence type="ECO:0000256" key="4">
    <source>
        <dbReference type="ARBA" id="ARBA00023004"/>
    </source>
</evidence>
<feature type="domain" description="Isopenicillin N synthase-like Fe(2+) 2OG dioxygenase" evidence="5">
    <location>
        <begin position="706"/>
        <end position="799"/>
    </location>
</feature>
<dbReference type="FunFam" id="1.25.40.10:FF:001248">
    <property type="entry name" value="Pentatricopeptide repeat-containing protein At5g09450, mitochondrial"/>
    <property type="match status" value="1"/>
</dbReference>
<feature type="domain" description="Non-haem dioxygenase N-terminal" evidence="6">
    <location>
        <begin position="59"/>
        <end position="161"/>
    </location>
</feature>
<gene>
    <name evidence="7" type="ORF">FPE_LOCUS12814</name>
</gene>
<organism evidence="7 8">
    <name type="scientific">Fraxinus pennsylvanica</name>
    <dbReference type="NCBI Taxonomy" id="56036"/>
    <lineage>
        <taxon>Eukaryota</taxon>
        <taxon>Viridiplantae</taxon>
        <taxon>Streptophyta</taxon>
        <taxon>Embryophyta</taxon>
        <taxon>Tracheophyta</taxon>
        <taxon>Spermatophyta</taxon>
        <taxon>Magnoliopsida</taxon>
        <taxon>eudicotyledons</taxon>
        <taxon>Gunneridae</taxon>
        <taxon>Pentapetalae</taxon>
        <taxon>asterids</taxon>
        <taxon>lamiids</taxon>
        <taxon>Lamiales</taxon>
        <taxon>Oleaceae</taxon>
        <taxon>Oleeae</taxon>
        <taxon>Fraxinus</taxon>
    </lineage>
</organism>
<dbReference type="Pfam" id="PF13812">
    <property type="entry name" value="PPR_3"/>
    <property type="match status" value="1"/>
</dbReference>
<evidence type="ECO:0000256" key="1">
    <source>
        <dbReference type="ARBA" id="ARBA00007626"/>
    </source>
</evidence>
<dbReference type="PANTHER" id="PTHR45717:SF4">
    <property type="entry name" value="OS04G0450200 PROTEIN"/>
    <property type="match status" value="1"/>
</dbReference>
<dbReference type="GO" id="GO:0016706">
    <property type="term" value="F:2-oxoglutarate-dependent dioxygenase activity"/>
    <property type="evidence" value="ECO:0007669"/>
    <property type="project" value="UniProtKB-ARBA"/>
</dbReference>
<dbReference type="NCBIfam" id="TIGR00756">
    <property type="entry name" value="PPR"/>
    <property type="match status" value="1"/>
</dbReference>
<keyword evidence="8" id="KW-1185">Reference proteome</keyword>
<dbReference type="InterPro" id="IPR002885">
    <property type="entry name" value="PPR_rpt"/>
</dbReference>
<dbReference type="FunFam" id="2.60.120.330:FF:000154">
    <property type="entry name" value="Uncharacterized protein"/>
    <property type="match status" value="1"/>
</dbReference>
<evidence type="ECO:0000256" key="3">
    <source>
        <dbReference type="ARBA" id="ARBA00022737"/>
    </source>
</evidence>
<dbReference type="Gene3D" id="1.25.40.10">
    <property type="entry name" value="Tetratricopeptide repeat domain"/>
    <property type="match status" value="1"/>
</dbReference>
<dbReference type="Pfam" id="PF03171">
    <property type="entry name" value="2OG-FeII_Oxy"/>
    <property type="match status" value="1"/>
</dbReference>
<dbReference type="InterPro" id="IPR026992">
    <property type="entry name" value="DIOX_N"/>
</dbReference>
<evidence type="ECO:0000313" key="8">
    <source>
        <dbReference type="Proteomes" id="UP000834106"/>
    </source>
</evidence>
<dbReference type="InterPro" id="IPR027443">
    <property type="entry name" value="IPNS-like_sf"/>
</dbReference>
<dbReference type="PANTHER" id="PTHR45717">
    <property type="entry name" value="OS12G0527900 PROTEIN"/>
    <property type="match status" value="1"/>
</dbReference>
<dbReference type="GO" id="GO:0003729">
    <property type="term" value="F:mRNA binding"/>
    <property type="evidence" value="ECO:0007669"/>
    <property type="project" value="UniProtKB-ARBA"/>
</dbReference>